<gene>
    <name evidence="1" type="ORF">HMPREF9302_03815</name>
</gene>
<accession>A0A096CBY2</accession>
<proteinExistence type="predicted"/>
<dbReference type="RefSeq" id="WP_036854815.1">
    <property type="nucleotide sequence ID" value="NZ_JRNU01000012.1"/>
</dbReference>
<evidence type="ECO:0000313" key="1">
    <source>
        <dbReference type="EMBL" id="KGF52412.1"/>
    </source>
</evidence>
<reference evidence="1 2" key="1">
    <citation type="submission" date="2014-07" db="EMBL/GenBank/DDBJ databases">
        <authorList>
            <person name="McCorrison J."/>
            <person name="Sanka R."/>
            <person name="Torralba M."/>
            <person name="Gillis M."/>
            <person name="Haft D.H."/>
            <person name="Methe B."/>
            <person name="Sutton G."/>
            <person name="Nelson K.E."/>
        </authorList>
    </citation>
    <scope>NUCLEOTIDE SEQUENCE [LARGE SCALE GENOMIC DNA]</scope>
    <source>
        <strain evidence="1 2">DNF00058</strain>
    </source>
</reference>
<dbReference type="AlphaFoldDB" id="A0A096CBY2"/>
<keyword evidence="2" id="KW-1185">Reference proteome</keyword>
<comment type="caution">
    <text evidence="1">The sequence shown here is derived from an EMBL/GenBank/DDBJ whole genome shotgun (WGS) entry which is preliminary data.</text>
</comment>
<sequence>MDYYIPPKEKIKTFRDFEKQCFELYDMYEPWFHLQGFDCFTNFKGNEIDRDCWYCTVKLRSEHPTHTVLTFQPGDDIDYPFAVFSDWAECDFITSWSPLGFYTECKEYIDITCAFYDMVQGYSRFHIRALHDILMISEKDDHEHAVFDEHSLLSGIDYILTDPKFKGKTMDIFQNKPVGEELLYRTTVPIE</sequence>
<dbReference type="OrthoDB" id="10008783at2"/>
<dbReference type="EMBL" id="JRNU01000012">
    <property type="protein sequence ID" value="KGF52412.1"/>
    <property type="molecule type" value="Genomic_DNA"/>
</dbReference>
<organism evidence="1 2">
    <name type="scientific">Prevotella amnii DNF00058</name>
    <dbReference type="NCBI Taxonomy" id="1401066"/>
    <lineage>
        <taxon>Bacteria</taxon>
        <taxon>Pseudomonadati</taxon>
        <taxon>Bacteroidota</taxon>
        <taxon>Bacteroidia</taxon>
        <taxon>Bacteroidales</taxon>
        <taxon>Prevotellaceae</taxon>
        <taxon>Prevotella</taxon>
    </lineage>
</organism>
<evidence type="ECO:0000313" key="2">
    <source>
        <dbReference type="Proteomes" id="UP000029614"/>
    </source>
</evidence>
<dbReference type="Proteomes" id="UP000029614">
    <property type="component" value="Unassembled WGS sequence"/>
</dbReference>
<protein>
    <submittedName>
        <fullName evidence="1">Uncharacterized protein</fullName>
    </submittedName>
</protein>
<name>A0A096CBY2_9BACT</name>